<dbReference type="InterPro" id="IPR038492">
    <property type="entry name" value="GBBH-like_N_sf"/>
</dbReference>
<evidence type="ECO:0000256" key="4">
    <source>
        <dbReference type="ARBA" id="ARBA00008654"/>
    </source>
</evidence>
<dbReference type="AlphaFoldDB" id="A0A9J6DLX8"/>
<evidence type="ECO:0000256" key="6">
    <source>
        <dbReference type="ARBA" id="ARBA00022873"/>
    </source>
</evidence>
<evidence type="ECO:0000256" key="7">
    <source>
        <dbReference type="ARBA" id="ARBA00022964"/>
    </source>
</evidence>
<dbReference type="InterPro" id="IPR003819">
    <property type="entry name" value="TauD/TfdA-like"/>
</dbReference>
<feature type="compositionally biased region" description="Basic and acidic residues" evidence="11">
    <location>
        <begin position="294"/>
        <end position="313"/>
    </location>
</feature>
<dbReference type="Pfam" id="PF06155">
    <property type="entry name" value="GBBH-like_N"/>
    <property type="match status" value="1"/>
</dbReference>
<comment type="cofactor">
    <cofactor evidence="1">
        <name>Fe(2+)</name>
        <dbReference type="ChEBI" id="CHEBI:29033"/>
    </cofactor>
</comment>
<dbReference type="GO" id="GO:0005739">
    <property type="term" value="C:mitochondrion"/>
    <property type="evidence" value="ECO:0007669"/>
    <property type="project" value="TreeGrafter"/>
</dbReference>
<keyword evidence="6" id="KW-0124">Carnitine biosynthesis</keyword>
<keyword evidence="8" id="KW-0560">Oxidoreductase</keyword>
<dbReference type="GO" id="GO:0016706">
    <property type="term" value="F:2-oxoglutarate-dependent dioxygenase activity"/>
    <property type="evidence" value="ECO:0007669"/>
    <property type="project" value="UniProtKB-ARBA"/>
</dbReference>
<feature type="compositionally biased region" description="Basic and acidic residues" evidence="11">
    <location>
        <begin position="334"/>
        <end position="345"/>
    </location>
</feature>
<dbReference type="GO" id="GO:0045329">
    <property type="term" value="P:carnitine biosynthetic process"/>
    <property type="evidence" value="ECO:0007669"/>
    <property type="project" value="UniProtKB-KW"/>
</dbReference>
<comment type="cofactor">
    <cofactor evidence="2">
        <name>L-ascorbate</name>
        <dbReference type="ChEBI" id="CHEBI:38290"/>
    </cofactor>
</comment>
<comment type="pathway">
    <text evidence="3">Amine and polyamine biosynthesis; carnitine biosynthesis.</text>
</comment>
<protein>
    <recommendedName>
        <fullName evidence="12">CCHC-type domain-containing protein</fullName>
    </recommendedName>
</protein>
<keyword evidence="7" id="KW-0223">Dioxygenase</keyword>
<dbReference type="InterPro" id="IPR010376">
    <property type="entry name" value="GBBH-like_N"/>
</dbReference>
<dbReference type="PANTHER" id="PTHR10696:SF55">
    <property type="entry name" value="DIOXYGENASE, PUTATIVE-RELATED"/>
    <property type="match status" value="1"/>
</dbReference>
<dbReference type="Proteomes" id="UP000821866">
    <property type="component" value="Chromosome 6"/>
</dbReference>
<dbReference type="FunFam" id="3.60.130.10:FF:000001">
    <property type="entry name" value="Trimethyllysine dioxygenase, mitochondrial"/>
    <property type="match status" value="1"/>
</dbReference>
<proteinExistence type="inferred from homology"/>
<accession>A0A9J6DLX8</accession>
<keyword evidence="10" id="KW-0862">Zinc</keyword>
<evidence type="ECO:0000256" key="3">
    <source>
        <dbReference type="ARBA" id="ARBA00005022"/>
    </source>
</evidence>
<evidence type="ECO:0000313" key="14">
    <source>
        <dbReference type="Proteomes" id="UP000821866"/>
    </source>
</evidence>
<evidence type="ECO:0000256" key="10">
    <source>
        <dbReference type="PROSITE-ProRule" id="PRU00047"/>
    </source>
</evidence>
<dbReference type="SMART" id="SM00343">
    <property type="entry name" value="ZnF_C2HC"/>
    <property type="match status" value="1"/>
</dbReference>
<evidence type="ECO:0000256" key="11">
    <source>
        <dbReference type="SAM" id="MobiDB-lite"/>
    </source>
</evidence>
<keyword evidence="9" id="KW-0408">Iron</keyword>
<keyword evidence="10" id="KW-0863">Zinc-finger</keyword>
<evidence type="ECO:0000256" key="5">
    <source>
        <dbReference type="ARBA" id="ARBA00022723"/>
    </source>
</evidence>
<comment type="similarity">
    <text evidence="4">Belongs to the gamma-BBH/TMLD family.</text>
</comment>
<dbReference type="InterPro" id="IPR042098">
    <property type="entry name" value="TauD-like_sf"/>
</dbReference>
<organism evidence="13 14">
    <name type="scientific">Rhipicephalus microplus</name>
    <name type="common">Cattle tick</name>
    <name type="synonym">Boophilus microplus</name>
    <dbReference type="NCBI Taxonomy" id="6941"/>
    <lineage>
        <taxon>Eukaryota</taxon>
        <taxon>Metazoa</taxon>
        <taxon>Ecdysozoa</taxon>
        <taxon>Arthropoda</taxon>
        <taxon>Chelicerata</taxon>
        <taxon>Arachnida</taxon>
        <taxon>Acari</taxon>
        <taxon>Parasitiformes</taxon>
        <taxon>Ixodida</taxon>
        <taxon>Ixodoidea</taxon>
        <taxon>Ixodidae</taxon>
        <taxon>Rhipicephalinae</taxon>
        <taxon>Rhipicephalus</taxon>
        <taxon>Boophilus</taxon>
    </lineage>
</organism>
<dbReference type="Pfam" id="PF02668">
    <property type="entry name" value="TauD"/>
    <property type="match status" value="1"/>
</dbReference>
<dbReference type="Gene3D" id="3.30.2020.30">
    <property type="match status" value="1"/>
</dbReference>
<keyword evidence="5" id="KW-0479">Metal-binding</keyword>
<dbReference type="CDD" id="cd00250">
    <property type="entry name" value="CAS_like"/>
    <property type="match status" value="1"/>
</dbReference>
<dbReference type="PROSITE" id="PS50158">
    <property type="entry name" value="ZF_CCHC"/>
    <property type="match status" value="1"/>
</dbReference>
<gene>
    <name evidence="13" type="ORF">HPB51_006268</name>
</gene>
<dbReference type="SUPFAM" id="SSF51197">
    <property type="entry name" value="Clavaminate synthase-like"/>
    <property type="match status" value="1"/>
</dbReference>
<dbReference type="VEuPathDB" id="VectorBase:LOC119172228"/>
<dbReference type="InterPro" id="IPR001878">
    <property type="entry name" value="Znf_CCHC"/>
</dbReference>
<comment type="caution">
    <text evidence="13">The sequence shown here is derived from an EMBL/GenBank/DDBJ whole genome shotgun (WGS) entry which is preliminary data.</text>
</comment>
<evidence type="ECO:0000259" key="12">
    <source>
        <dbReference type="PROSITE" id="PS50158"/>
    </source>
</evidence>
<dbReference type="EMBL" id="JABSTU010000008">
    <property type="protein sequence ID" value="KAH8022910.1"/>
    <property type="molecule type" value="Genomic_DNA"/>
</dbReference>
<evidence type="ECO:0000313" key="13">
    <source>
        <dbReference type="EMBL" id="KAH8022910.1"/>
    </source>
</evidence>
<feature type="region of interest" description="Disordered" evidence="11">
    <location>
        <begin position="1"/>
        <end position="56"/>
    </location>
</feature>
<keyword evidence="14" id="KW-1185">Reference proteome</keyword>
<reference evidence="13" key="1">
    <citation type="journal article" date="2020" name="Cell">
        <title>Large-Scale Comparative Analyses of Tick Genomes Elucidate Their Genetic Diversity and Vector Capacities.</title>
        <authorList>
            <consortium name="Tick Genome and Microbiome Consortium (TIGMIC)"/>
            <person name="Jia N."/>
            <person name="Wang J."/>
            <person name="Shi W."/>
            <person name="Du L."/>
            <person name="Sun Y."/>
            <person name="Zhan W."/>
            <person name="Jiang J.F."/>
            <person name="Wang Q."/>
            <person name="Zhang B."/>
            <person name="Ji P."/>
            <person name="Bell-Sakyi L."/>
            <person name="Cui X.M."/>
            <person name="Yuan T.T."/>
            <person name="Jiang B.G."/>
            <person name="Yang W.F."/>
            <person name="Lam T.T."/>
            <person name="Chang Q.C."/>
            <person name="Ding S.J."/>
            <person name="Wang X.J."/>
            <person name="Zhu J.G."/>
            <person name="Ruan X.D."/>
            <person name="Zhao L."/>
            <person name="Wei J.T."/>
            <person name="Ye R.Z."/>
            <person name="Que T.C."/>
            <person name="Du C.H."/>
            <person name="Zhou Y.H."/>
            <person name="Cheng J.X."/>
            <person name="Dai P.F."/>
            <person name="Guo W.B."/>
            <person name="Han X.H."/>
            <person name="Huang E.J."/>
            <person name="Li L.F."/>
            <person name="Wei W."/>
            <person name="Gao Y.C."/>
            <person name="Liu J.Z."/>
            <person name="Shao H.Z."/>
            <person name="Wang X."/>
            <person name="Wang C.C."/>
            <person name="Yang T.C."/>
            <person name="Huo Q.B."/>
            <person name="Li W."/>
            <person name="Chen H.Y."/>
            <person name="Chen S.E."/>
            <person name="Zhou L.G."/>
            <person name="Ni X.B."/>
            <person name="Tian J.H."/>
            <person name="Sheng Y."/>
            <person name="Liu T."/>
            <person name="Pan Y.S."/>
            <person name="Xia L.Y."/>
            <person name="Li J."/>
            <person name="Zhao F."/>
            <person name="Cao W.C."/>
        </authorList>
    </citation>
    <scope>NUCLEOTIDE SEQUENCE</scope>
    <source>
        <strain evidence="13">Rmic-2018</strain>
    </source>
</reference>
<evidence type="ECO:0000256" key="1">
    <source>
        <dbReference type="ARBA" id="ARBA00001954"/>
    </source>
</evidence>
<feature type="region of interest" description="Disordered" evidence="11">
    <location>
        <begin position="287"/>
        <end position="345"/>
    </location>
</feature>
<evidence type="ECO:0000256" key="9">
    <source>
        <dbReference type="ARBA" id="ARBA00023004"/>
    </source>
</evidence>
<reference evidence="13" key="2">
    <citation type="submission" date="2021-09" db="EMBL/GenBank/DDBJ databases">
        <authorList>
            <person name="Jia N."/>
            <person name="Wang J."/>
            <person name="Shi W."/>
            <person name="Du L."/>
            <person name="Sun Y."/>
            <person name="Zhan W."/>
            <person name="Jiang J."/>
            <person name="Wang Q."/>
            <person name="Zhang B."/>
            <person name="Ji P."/>
            <person name="Sakyi L.B."/>
            <person name="Cui X."/>
            <person name="Yuan T."/>
            <person name="Jiang B."/>
            <person name="Yang W."/>
            <person name="Lam T.T.-Y."/>
            <person name="Chang Q."/>
            <person name="Ding S."/>
            <person name="Wang X."/>
            <person name="Zhu J."/>
            <person name="Ruan X."/>
            <person name="Zhao L."/>
            <person name="Wei J."/>
            <person name="Que T."/>
            <person name="Du C."/>
            <person name="Cheng J."/>
            <person name="Dai P."/>
            <person name="Han X."/>
            <person name="Huang E."/>
            <person name="Gao Y."/>
            <person name="Liu J."/>
            <person name="Shao H."/>
            <person name="Ye R."/>
            <person name="Li L."/>
            <person name="Wei W."/>
            <person name="Wang X."/>
            <person name="Wang C."/>
            <person name="Huo Q."/>
            <person name="Li W."/>
            <person name="Guo W."/>
            <person name="Chen H."/>
            <person name="Chen S."/>
            <person name="Zhou L."/>
            <person name="Zhou L."/>
            <person name="Ni X."/>
            <person name="Tian J."/>
            <person name="Zhou Y."/>
            <person name="Sheng Y."/>
            <person name="Liu T."/>
            <person name="Pan Y."/>
            <person name="Xia L."/>
            <person name="Li J."/>
            <person name="Zhao F."/>
            <person name="Cao W."/>
        </authorList>
    </citation>
    <scope>NUCLEOTIDE SEQUENCE</scope>
    <source>
        <strain evidence="13">Rmic-2018</strain>
        <tissue evidence="13">Larvae</tissue>
    </source>
</reference>
<dbReference type="InterPro" id="IPR036875">
    <property type="entry name" value="Znf_CCHC_sf"/>
</dbReference>
<dbReference type="GO" id="GO:0003676">
    <property type="term" value="F:nucleic acid binding"/>
    <property type="evidence" value="ECO:0007669"/>
    <property type="project" value="InterPro"/>
</dbReference>
<dbReference type="InterPro" id="IPR050411">
    <property type="entry name" value="AlphaKG_dependent_hydroxylases"/>
</dbReference>
<dbReference type="GO" id="GO:0008270">
    <property type="term" value="F:zinc ion binding"/>
    <property type="evidence" value="ECO:0007669"/>
    <property type="project" value="UniProtKB-KW"/>
</dbReference>
<dbReference type="PANTHER" id="PTHR10696">
    <property type="entry name" value="GAMMA-BUTYROBETAINE HYDROXYLASE-RELATED"/>
    <property type="match status" value="1"/>
</dbReference>
<dbReference type="Pfam" id="PF00098">
    <property type="entry name" value="zf-CCHC"/>
    <property type="match status" value="1"/>
</dbReference>
<evidence type="ECO:0000256" key="8">
    <source>
        <dbReference type="ARBA" id="ARBA00023002"/>
    </source>
</evidence>
<dbReference type="Gene3D" id="4.10.60.10">
    <property type="entry name" value="Zinc finger, CCHC-type"/>
    <property type="match status" value="1"/>
</dbReference>
<feature type="domain" description="CCHC-type" evidence="12">
    <location>
        <begin position="264"/>
        <end position="278"/>
    </location>
</feature>
<dbReference type="SUPFAM" id="SSF57756">
    <property type="entry name" value="Retrovirus zinc finger-like domains"/>
    <property type="match status" value="1"/>
</dbReference>
<dbReference type="Gene3D" id="3.60.130.10">
    <property type="entry name" value="Clavaminate synthase-like"/>
    <property type="match status" value="1"/>
</dbReference>
<name>A0A9J6DLX8_RHIMP</name>
<sequence length="792" mass="89958">MISPPVRSPESSPTRQPRVETPVHRSSRRLQGLEPEFGLLKGATLPTTTPTREMARSPAQVTVQNMRIPEPFHGRPNEDAQDWLEQFERVAKSNYWSLDGKLFHSDRPATGAAAGAAALSANDEFSLRHLIRQIVREEIAKENAKYTLQSQAPPQQESMVASVAEVVRHELRQAFASPQQYSPPPHRPNSCTYADAVRRPLAPEVAYQPNGYSYADAVRRPTPMPAPQYLEPYPVAAWAQQDSVRRPYMRKTDIWRTADRRPLCYNCGEPGHIYRFCPHRRAEYRGSAPTATRRQFDESRAPKDDDQAGRREGSSTFRTRSPSPARFGSPSRLAEAKEPARCERSDGDWQAAEAVSFVVKKPAQEFAEKFFFLEPGGKSSNAALPASQPPKLQLRDSCRCQACVHPPTQEKQLNSAQIDPKIQPLSWDVENNAQLLEVFWPQSARRPPHASTYSAEWLHQFSQLFQPKERGAEPSPIKVAATPAASAAEPMALPQPHDDIKDEAYTNKKSSVILWNRDEIEENPPEVEYEDFMGTRAGLKKMLKNVCKYGISVLKGVPLHELEVISVARRMGYIRETGYGLTFDVRYNADPKTHLSYTGVTFSHHTDLAYRERAPGVQLLHCLKAADPATCGQEAGGKSFFVDGFYAAQWLRYNYPEHFKILSTTPVIFSFLDAERDRWFRESWPVISVDYMGKLKDIHFSPFSMRPPLLPQDKVAAYYEALRLFAQRIEQSTLQYSFYLSPSDLVVLNNRRILHGRTSYDPTKVDRHLKGCYMDLDELKSLYEKMRKDDTL</sequence>
<evidence type="ECO:0000256" key="2">
    <source>
        <dbReference type="ARBA" id="ARBA00001961"/>
    </source>
</evidence>